<dbReference type="PANTHER" id="PTHR38340">
    <property type="entry name" value="S-LAYER PROTEIN"/>
    <property type="match status" value="1"/>
</dbReference>
<name>A0A2A4CM62_9RHOB</name>
<dbReference type="InterPro" id="IPR001343">
    <property type="entry name" value="Hemolysn_Ca-bd"/>
</dbReference>
<keyword evidence="5" id="KW-1185">Reference proteome</keyword>
<dbReference type="InterPro" id="IPR018511">
    <property type="entry name" value="Hemolysin-typ_Ca-bd_CS"/>
</dbReference>
<sequence>MLMLTGILGLLAAGVASSFLIDDASDTDFEEGPDQSGDDMETPAPEGAASLLDLVTDPAEVSLGVPTPSIGPSPEASEQDDILWGDAAGDLIEGGAGNDQINGYEGDDTLVGGAGEDTLTGDTGADILIGGLAEDRLEGEDGADVLLGDEGQDTLIGGFGNDTLLGGADEDSLIGGADDDALDGGAGADTLEGNDGDDLLIGGAGKDELIGGTGNDTLFGVDPSGQVDESEMDLLNGNDGDDLLVLGAGDYAHGGEGADDFAVGDWIDSGNPATIIDYTAGEDHLTVIYDAEGDAAPELTIEPSEDTPDAAWIVLNGARIAEVWGAGELTAADVQLISAADFAQT</sequence>
<keyword evidence="2" id="KW-0964">Secreted</keyword>
<dbReference type="RefSeq" id="WP_096433421.1">
    <property type="nucleotide sequence ID" value="NZ_NTJD01000006.1"/>
</dbReference>
<dbReference type="Gene3D" id="2.150.10.10">
    <property type="entry name" value="Serralysin-like metalloprotease, C-terminal"/>
    <property type="match status" value="4"/>
</dbReference>
<evidence type="ECO:0000313" key="4">
    <source>
        <dbReference type="EMBL" id="PCD76341.1"/>
    </source>
</evidence>
<protein>
    <submittedName>
        <fullName evidence="4">Type I secretion protein</fullName>
    </submittedName>
</protein>
<feature type="compositionally biased region" description="Acidic residues" evidence="3">
    <location>
        <begin position="25"/>
        <end position="41"/>
    </location>
</feature>
<dbReference type="PRINTS" id="PR00313">
    <property type="entry name" value="CABNDNGRPT"/>
</dbReference>
<evidence type="ECO:0000256" key="1">
    <source>
        <dbReference type="ARBA" id="ARBA00004613"/>
    </source>
</evidence>
<evidence type="ECO:0000256" key="3">
    <source>
        <dbReference type="SAM" id="MobiDB-lite"/>
    </source>
</evidence>
<proteinExistence type="predicted"/>
<gene>
    <name evidence="4" type="ORF">CLN94_09115</name>
</gene>
<dbReference type="Proteomes" id="UP000243507">
    <property type="component" value="Unassembled WGS sequence"/>
</dbReference>
<organism evidence="4 5">
    <name type="scientific">Pseudothioclava arenosa</name>
    <dbReference type="NCBI Taxonomy" id="1795308"/>
    <lineage>
        <taxon>Bacteria</taxon>
        <taxon>Pseudomonadati</taxon>
        <taxon>Pseudomonadota</taxon>
        <taxon>Alphaproteobacteria</taxon>
        <taxon>Rhodobacterales</taxon>
        <taxon>Paracoccaceae</taxon>
        <taxon>Pseudothioclava</taxon>
    </lineage>
</organism>
<dbReference type="PROSITE" id="PS00330">
    <property type="entry name" value="HEMOLYSIN_CALCIUM"/>
    <property type="match status" value="1"/>
</dbReference>
<feature type="region of interest" description="Disordered" evidence="3">
    <location>
        <begin position="25"/>
        <end position="48"/>
    </location>
</feature>
<dbReference type="Pfam" id="PF00353">
    <property type="entry name" value="HemolysinCabind"/>
    <property type="match status" value="4"/>
</dbReference>
<evidence type="ECO:0000313" key="5">
    <source>
        <dbReference type="Proteomes" id="UP000243507"/>
    </source>
</evidence>
<dbReference type="InterPro" id="IPR011049">
    <property type="entry name" value="Serralysin-like_metalloprot_C"/>
</dbReference>
<dbReference type="AlphaFoldDB" id="A0A2A4CM62"/>
<reference evidence="4 5" key="1">
    <citation type="submission" date="2017-09" db="EMBL/GenBank/DDBJ databases">
        <title>A multilocus sequence analysis scheme for characterization of bacteria in the genus Thioclava.</title>
        <authorList>
            <person name="Liu Y."/>
            <person name="Shao Z."/>
        </authorList>
    </citation>
    <scope>NUCLEOTIDE SEQUENCE [LARGE SCALE GENOMIC DNA]</scope>
    <source>
        <strain evidence="4 5">CAU 1312</strain>
    </source>
</reference>
<feature type="region of interest" description="Disordered" evidence="3">
    <location>
        <begin position="94"/>
        <end position="117"/>
    </location>
</feature>
<dbReference type="OrthoDB" id="7801966at2"/>
<dbReference type="PANTHER" id="PTHR38340:SF1">
    <property type="entry name" value="S-LAYER PROTEIN"/>
    <property type="match status" value="1"/>
</dbReference>
<feature type="region of interest" description="Disordered" evidence="3">
    <location>
        <begin position="176"/>
        <end position="195"/>
    </location>
</feature>
<comment type="subcellular location">
    <subcellularLocation>
        <location evidence="1">Secreted</location>
    </subcellularLocation>
</comment>
<dbReference type="EMBL" id="NTJD01000006">
    <property type="protein sequence ID" value="PCD76341.1"/>
    <property type="molecule type" value="Genomic_DNA"/>
</dbReference>
<comment type="caution">
    <text evidence="4">The sequence shown here is derived from an EMBL/GenBank/DDBJ whole genome shotgun (WGS) entry which is preliminary data.</text>
</comment>
<evidence type="ECO:0000256" key="2">
    <source>
        <dbReference type="ARBA" id="ARBA00022525"/>
    </source>
</evidence>
<accession>A0A2A4CM62</accession>
<dbReference type="GO" id="GO:0005576">
    <property type="term" value="C:extracellular region"/>
    <property type="evidence" value="ECO:0007669"/>
    <property type="project" value="UniProtKB-SubCell"/>
</dbReference>
<dbReference type="GO" id="GO:0005509">
    <property type="term" value="F:calcium ion binding"/>
    <property type="evidence" value="ECO:0007669"/>
    <property type="project" value="InterPro"/>
</dbReference>
<dbReference type="InterPro" id="IPR050557">
    <property type="entry name" value="RTX_toxin/Mannuronan_C5-epim"/>
</dbReference>
<dbReference type="SUPFAM" id="SSF51120">
    <property type="entry name" value="beta-Roll"/>
    <property type="match status" value="2"/>
</dbReference>